<name>A0A1K1Q121_RUMFL</name>
<gene>
    <name evidence="2" type="ORF">SAMN02910280_0285</name>
</gene>
<dbReference type="RefSeq" id="WP_072301333.1">
    <property type="nucleotide sequence ID" value="NZ_FPIP01000012.1"/>
</dbReference>
<reference evidence="2 3" key="1">
    <citation type="submission" date="2016-11" db="EMBL/GenBank/DDBJ databases">
        <authorList>
            <person name="Jaros S."/>
            <person name="Januszkiewicz K."/>
            <person name="Wedrychowicz H."/>
        </authorList>
    </citation>
    <scope>NUCLEOTIDE SEQUENCE [LARGE SCALE GENOMIC DNA]</scope>
    <source>
        <strain evidence="2 3">YL228</strain>
    </source>
</reference>
<proteinExistence type="predicted"/>
<protein>
    <submittedName>
        <fullName evidence="2">ABC-type glycerol-3-phosphate transport system, substrate-binding protein</fullName>
    </submittedName>
</protein>
<dbReference type="AlphaFoldDB" id="A0A1K1Q121"/>
<evidence type="ECO:0000313" key="2">
    <source>
        <dbReference type="EMBL" id="SFW53421.1"/>
    </source>
</evidence>
<keyword evidence="1" id="KW-0732">Signal</keyword>
<feature type="signal peptide" evidence="1">
    <location>
        <begin position="1"/>
        <end position="21"/>
    </location>
</feature>
<dbReference type="EMBL" id="FPIP01000012">
    <property type="protein sequence ID" value="SFW53421.1"/>
    <property type="molecule type" value="Genomic_DNA"/>
</dbReference>
<dbReference type="PROSITE" id="PS51257">
    <property type="entry name" value="PROKAR_LIPOPROTEIN"/>
    <property type="match status" value="1"/>
</dbReference>
<sequence length="726" mass="81031">MKRTLKAAALFSALMTFSSLSGCSDEEQQQAVKLSKGGYVESVMEVGSDVFSLSELELIDNKLTTFDSMFCNEYVIPNDGSDVETSVNQTMKKIEPSDGYMTLLASSENGYFISRTSGASFETEYLLLSSEGEEKKLDIDDFIAHAEYSESGRLFMVGGENLCEVAENGSVKPLMTVGENVINMDVIGDNVIVIDEKGVHFYDIKNDKEAEAPKALSDFLAEYVNKAGSEEVRIDMCKAPNDSICIACSDGIYKYILNGNNVEQIVDGVSCSLGNPSLKLSSIYCCDDESMVVAFDEGTISRFSYDPEMENDKAVVLKVYALEKDEVLSQLINGYASQNRDVKIDFQIGMKDGTTYEDAMKDFTTQVLSGNAPDLIMLDGMDIDNYIDKNMLCDLSSFESEWNKDGKLLDNIVKWNKKGDKVYNVACKFTIPAIGADSDDLKKLNSLENIAGFIKDNRKQYDDRFPLMYFEKPEQLVKTALIYESGDIFGSGKIDSDKLEKFFGSCYDINKYNEKEGEYVSYGYDGNEMSFVDRLFNVIREDHTVAVGTVNTFNYDLNILESLNGLTPENNADYKFGTGRNGKVFVPKCNLGIIEAGKNHEEAEKFIAYALGAEPQKLAEESGFSVNTDALSWFYKKNENDINNFYGYDLTSLDESKTFVFDIKWITNKQAKEFDEFIRTLDTPFAVDKATEQIIVNNGIECMNDSVSISVAASKTVSQLELKMKE</sequence>
<accession>A0A1K1Q121</accession>
<feature type="chain" id="PRO_5038944836" evidence="1">
    <location>
        <begin position="22"/>
        <end position="726"/>
    </location>
</feature>
<evidence type="ECO:0000256" key="1">
    <source>
        <dbReference type="SAM" id="SignalP"/>
    </source>
</evidence>
<dbReference type="SUPFAM" id="SSF53850">
    <property type="entry name" value="Periplasmic binding protein-like II"/>
    <property type="match status" value="1"/>
</dbReference>
<dbReference type="Gene3D" id="3.40.190.10">
    <property type="entry name" value="Periplasmic binding protein-like II"/>
    <property type="match status" value="1"/>
</dbReference>
<dbReference type="Proteomes" id="UP000183461">
    <property type="component" value="Unassembled WGS sequence"/>
</dbReference>
<organism evidence="2 3">
    <name type="scientific">Ruminococcus flavefaciens</name>
    <dbReference type="NCBI Taxonomy" id="1265"/>
    <lineage>
        <taxon>Bacteria</taxon>
        <taxon>Bacillati</taxon>
        <taxon>Bacillota</taxon>
        <taxon>Clostridia</taxon>
        <taxon>Eubacteriales</taxon>
        <taxon>Oscillospiraceae</taxon>
        <taxon>Ruminococcus</taxon>
    </lineage>
</organism>
<evidence type="ECO:0000313" key="3">
    <source>
        <dbReference type="Proteomes" id="UP000183461"/>
    </source>
</evidence>